<name>A0A8S0UA30_OLEEU</name>
<accession>A0A8S0UA30</accession>
<dbReference type="Proteomes" id="UP000594638">
    <property type="component" value="Unassembled WGS sequence"/>
</dbReference>
<gene>
    <name evidence="2" type="ORF">OLEA9_A120436</name>
</gene>
<evidence type="ECO:0008006" key="4">
    <source>
        <dbReference type="Google" id="ProtNLM"/>
    </source>
</evidence>
<feature type="transmembrane region" description="Helical" evidence="1">
    <location>
        <begin position="64"/>
        <end position="84"/>
    </location>
</feature>
<dbReference type="EMBL" id="CACTIH010007573">
    <property type="protein sequence ID" value="CAA3015812.1"/>
    <property type="molecule type" value="Genomic_DNA"/>
</dbReference>
<keyword evidence="1" id="KW-0812">Transmembrane</keyword>
<organism evidence="2 3">
    <name type="scientific">Olea europaea subsp. europaea</name>
    <dbReference type="NCBI Taxonomy" id="158383"/>
    <lineage>
        <taxon>Eukaryota</taxon>
        <taxon>Viridiplantae</taxon>
        <taxon>Streptophyta</taxon>
        <taxon>Embryophyta</taxon>
        <taxon>Tracheophyta</taxon>
        <taxon>Spermatophyta</taxon>
        <taxon>Magnoliopsida</taxon>
        <taxon>eudicotyledons</taxon>
        <taxon>Gunneridae</taxon>
        <taxon>Pentapetalae</taxon>
        <taxon>asterids</taxon>
        <taxon>lamiids</taxon>
        <taxon>Lamiales</taxon>
        <taxon>Oleaceae</taxon>
        <taxon>Oleeae</taxon>
        <taxon>Olea</taxon>
    </lineage>
</organism>
<reference evidence="2 3" key="1">
    <citation type="submission" date="2019-12" db="EMBL/GenBank/DDBJ databases">
        <authorList>
            <person name="Alioto T."/>
            <person name="Alioto T."/>
            <person name="Gomez Garrido J."/>
        </authorList>
    </citation>
    <scope>NUCLEOTIDE SEQUENCE [LARGE SCALE GENOMIC DNA]</scope>
</reference>
<sequence length="93" mass="10632">MEVGGVAPARAAGKEAVEHQCSVANRCYGERYCSICVCVGVVCVRLQWREVRWLLLLDTVHPVAAWWIVMVFLDLFCGGVVKIWDLLQRRNRR</sequence>
<proteinExistence type="predicted"/>
<evidence type="ECO:0000313" key="2">
    <source>
        <dbReference type="EMBL" id="CAA3015812.1"/>
    </source>
</evidence>
<keyword evidence="3" id="KW-1185">Reference proteome</keyword>
<evidence type="ECO:0000256" key="1">
    <source>
        <dbReference type="SAM" id="Phobius"/>
    </source>
</evidence>
<comment type="caution">
    <text evidence="2">The sequence shown here is derived from an EMBL/GenBank/DDBJ whole genome shotgun (WGS) entry which is preliminary data.</text>
</comment>
<dbReference type="Gramene" id="OE9A120436T1">
    <property type="protein sequence ID" value="OE9A120436C1"/>
    <property type="gene ID" value="OE9A120436"/>
</dbReference>
<dbReference type="AlphaFoldDB" id="A0A8S0UA30"/>
<protein>
    <recommendedName>
        <fullName evidence="4">Transmembrane protein</fullName>
    </recommendedName>
</protein>
<keyword evidence="1" id="KW-1133">Transmembrane helix</keyword>
<keyword evidence="1" id="KW-0472">Membrane</keyword>
<evidence type="ECO:0000313" key="3">
    <source>
        <dbReference type="Proteomes" id="UP000594638"/>
    </source>
</evidence>